<feature type="region of interest" description="Disordered" evidence="3">
    <location>
        <begin position="1"/>
        <end position="25"/>
    </location>
</feature>
<keyword evidence="4" id="KW-1133">Transmembrane helix</keyword>
<dbReference type="GO" id="GO:0005975">
    <property type="term" value="P:carbohydrate metabolic process"/>
    <property type="evidence" value="ECO:0007669"/>
    <property type="project" value="InterPro"/>
</dbReference>
<evidence type="ECO:0000313" key="6">
    <source>
        <dbReference type="EMBL" id="VDD85091.1"/>
    </source>
</evidence>
<evidence type="ECO:0000256" key="2">
    <source>
        <dbReference type="ARBA" id="ARBA00012741"/>
    </source>
</evidence>
<dbReference type="WBParaSite" id="EVEC_0000032801-mRNA-1">
    <property type="protein sequence ID" value="EVEC_0000032801-mRNA-1"/>
    <property type="gene ID" value="EVEC_0000032801"/>
</dbReference>
<dbReference type="SMART" id="SM00642">
    <property type="entry name" value="Aamy"/>
    <property type="match status" value="1"/>
</dbReference>
<reference evidence="6 7" key="2">
    <citation type="submission" date="2018-10" db="EMBL/GenBank/DDBJ databases">
        <authorList>
            <consortium name="Pathogen Informatics"/>
        </authorList>
    </citation>
    <scope>NUCLEOTIDE SEQUENCE [LARGE SCALE GENOMIC DNA]</scope>
</reference>
<dbReference type="GO" id="GO:0004558">
    <property type="term" value="F:alpha-1,4-glucosidase activity"/>
    <property type="evidence" value="ECO:0007669"/>
    <property type="project" value="UniProtKB-EC"/>
</dbReference>
<evidence type="ECO:0000256" key="1">
    <source>
        <dbReference type="ARBA" id="ARBA00001657"/>
    </source>
</evidence>
<accession>A0A0N4UT19</accession>
<dbReference type="AlphaFoldDB" id="A0A0N4UT19"/>
<keyword evidence="4" id="KW-0472">Membrane</keyword>
<keyword evidence="7" id="KW-1185">Reference proteome</keyword>
<dbReference type="InterPro" id="IPR031984">
    <property type="entry name" value="SLC3A2_N"/>
</dbReference>
<evidence type="ECO:0000259" key="5">
    <source>
        <dbReference type="SMART" id="SM00642"/>
    </source>
</evidence>
<evidence type="ECO:0000313" key="7">
    <source>
        <dbReference type="Proteomes" id="UP000274131"/>
    </source>
</evidence>
<dbReference type="InterPro" id="IPR017853">
    <property type="entry name" value="GH"/>
</dbReference>
<sequence length="613" mass="69770">MAVDETKLPLSATGKASQHQSKEDGDITEDLVQMELVQPIIGLTKEQLKKYQNDPFWKSLRLFMFVLFWLIWIAMFVGAVLIVVLSPKCVPKAEHEWWRTKISYQIFTPSFRDSSGDGVGDFKGIAEKLEEIRKIGIQNVWATPVITTDKDDFEPFDVVDFDQTDERYGTMEDFKNLIKQVHRKNMHFVMDFPISTTSRKHAWFVKASGGDEEYKNFYIWKNSDLVKGDPSFEILDGSNESFMVYERKNPVLNWLNDKVRTIVTDAAKKYLDLGVDGFHIGYVNQLGKDNITVSNLQAFQAKEALKALEFFKTQLEVYASASEKLKGKKIVVFASLDDITQLKGYESYQVEDLNITSIEYLLDGSGKTLNMKTCEEGIPKCVYKMLNQSLRRFQISDRPVAWQFSDYRVSRLNSRFNDSLGDLMTFLQLTLPGAVEIYYGQEIGMKDAEKTTRRYTGLMQWDASEKAGFTAETDLDLFFGLTADWQTVNYKVEYGKKHSPLKVFKILAKLRQMDEALLLGEMNLGDLKDGVVKFNRRQSEMPTSSVYLVAANFGDSESDAGLTSVVPLDATSKRAEVIVTTAGFDIYAAKQVLDLDTVELKLPAHHGILMKMI</sequence>
<dbReference type="OrthoDB" id="1740265at2759"/>
<dbReference type="Pfam" id="PF00128">
    <property type="entry name" value="Alpha-amylase"/>
    <property type="match status" value="1"/>
</dbReference>
<feature type="transmembrane region" description="Helical" evidence="4">
    <location>
        <begin position="62"/>
        <end position="85"/>
    </location>
</feature>
<keyword evidence="4" id="KW-0812">Transmembrane</keyword>
<evidence type="ECO:0000256" key="3">
    <source>
        <dbReference type="SAM" id="MobiDB-lite"/>
    </source>
</evidence>
<proteinExistence type="predicted"/>
<dbReference type="EC" id="3.2.1.20" evidence="2"/>
<dbReference type="InterPro" id="IPR045857">
    <property type="entry name" value="O16G_dom_2"/>
</dbReference>
<comment type="catalytic activity">
    <reaction evidence="1">
        <text>Hydrolysis of terminal, non-reducing (1-&gt;4)-linked alpha-D-glucose residues with release of alpha-D-glucose.</text>
        <dbReference type="EC" id="3.2.1.20"/>
    </reaction>
</comment>
<dbReference type="EMBL" id="UXUI01000178">
    <property type="protein sequence ID" value="VDD85091.1"/>
    <property type="molecule type" value="Genomic_DNA"/>
</dbReference>
<name>A0A0N4UT19_ENTVE</name>
<dbReference type="Pfam" id="PF16028">
    <property type="entry name" value="SLC3A2_N"/>
    <property type="match status" value="1"/>
</dbReference>
<evidence type="ECO:0000256" key="4">
    <source>
        <dbReference type="SAM" id="Phobius"/>
    </source>
</evidence>
<dbReference type="SUPFAM" id="SSF51445">
    <property type="entry name" value="(Trans)glycosidases"/>
    <property type="match status" value="1"/>
</dbReference>
<dbReference type="STRING" id="51028.A0A0N4UT19"/>
<gene>
    <name evidence="6" type="ORF">EVEC_LOCUS234</name>
</gene>
<dbReference type="Gene3D" id="3.20.20.80">
    <property type="entry name" value="Glycosidases"/>
    <property type="match status" value="1"/>
</dbReference>
<organism evidence="8">
    <name type="scientific">Enterobius vermicularis</name>
    <name type="common">Human pinworm</name>
    <dbReference type="NCBI Taxonomy" id="51028"/>
    <lineage>
        <taxon>Eukaryota</taxon>
        <taxon>Metazoa</taxon>
        <taxon>Ecdysozoa</taxon>
        <taxon>Nematoda</taxon>
        <taxon>Chromadorea</taxon>
        <taxon>Rhabditida</taxon>
        <taxon>Spirurina</taxon>
        <taxon>Oxyuridomorpha</taxon>
        <taxon>Oxyuroidea</taxon>
        <taxon>Oxyuridae</taxon>
        <taxon>Enterobius</taxon>
    </lineage>
</organism>
<dbReference type="Proteomes" id="UP000274131">
    <property type="component" value="Unassembled WGS sequence"/>
</dbReference>
<reference evidence="8" key="1">
    <citation type="submission" date="2017-02" db="UniProtKB">
        <authorList>
            <consortium name="WormBaseParasite"/>
        </authorList>
    </citation>
    <scope>IDENTIFICATION</scope>
</reference>
<dbReference type="InterPro" id="IPR006047">
    <property type="entry name" value="GH13_cat_dom"/>
</dbReference>
<feature type="domain" description="Glycosyl hydrolase family 13 catalytic" evidence="5">
    <location>
        <begin position="105"/>
        <end position="465"/>
    </location>
</feature>
<dbReference type="Gene3D" id="3.90.400.10">
    <property type="entry name" value="Oligo-1,6-glucosidase, Domain 2"/>
    <property type="match status" value="1"/>
</dbReference>
<evidence type="ECO:0000313" key="8">
    <source>
        <dbReference type="WBParaSite" id="EVEC_0000032801-mRNA-1"/>
    </source>
</evidence>
<dbReference type="PANTHER" id="PTHR10357:SF179">
    <property type="entry name" value="NEUTRAL AND BASIC AMINO ACID TRANSPORT PROTEIN RBAT"/>
    <property type="match status" value="1"/>
</dbReference>
<protein>
    <recommendedName>
        <fullName evidence="2">alpha-glucosidase</fullName>
        <ecNumber evidence="2">3.2.1.20</ecNumber>
    </recommendedName>
</protein>
<dbReference type="PANTHER" id="PTHR10357">
    <property type="entry name" value="ALPHA-AMYLASE FAMILY MEMBER"/>
    <property type="match status" value="1"/>
</dbReference>